<organism evidence="1 2">
    <name type="scientific">Lentinula raphanica</name>
    <dbReference type="NCBI Taxonomy" id="153919"/>
    <lineage>
        <taxon>Eukaryota</taxon>
        <taxon>Fungi</taxon>
        <taxon>Dikarya</taxon>
        <taxon>Basidiomycota</taxon>
        <taxon>Agaricomycotina</taxon>
        <taxon>Agaricomycetes</taxon>
        <taxon>Agaricomycetidae</taxon>
        <taxon>Agaricales</taxon>
        <taxon>Marasmiineae</taxon>
        <taxon>Omphalotaceae</taxon>
        <taxon>Lentinula</taxon>
    </lineage>
</organism>
<accession>A0AA38P8A9</accession>
<protein>
    <submittedName>
        <fullName evidence="1">Uncharacterized protein</fullName>
    </submittedName>
</protein>
<dbReference type="Proteomes" id="UP001163846">
    <property type="component" value="Unassembled WGS sequence"/>
</dbReference>
<proteinExistence type="predicted"/>
<dbReference type="EMBL" id="MU806209">
    <property type="protein sequence ID" value="KAJ3838001.1"/>
    <property type="molecule type" value="Genomic_DNA"/>
</dbReference>
<evidence type="ECO:0000313" key="1">
    <source>
        <dbReference type="EMBL" id="KAJ3838001.1"/>
    </source>
</evidence>
<name>A0AA38P8A9_9AGAR</name>
<reference evidence="1" key="1">
    <citation type="submission" date="2022-08" db="EMBL/GenBank/DDBJ databases">
        <authorList>
            <consortium name="DOE Joint Genome Institute"/>
            <person name="Min B."/>
            <person name="Riley R."/>
            <person name="Sierra-Patev S."/>
            <person name="Naranjo-Ortiz M."/>
            <person name="Looney B."/>
            <person name="Konkel Z."/>
            <person name="Slot J.C."/>
            <person name="Sakamoto Y."/>
            <person name="Steenwyk J.L."/>
            <person name="Rokas A."/>
            <person name="Carro J."/>
            <person name="Camarero S."/>
            <person name="Ferreira P."/>
            <person name="Molpeceres G."/>
            <person name="Ruiz-Duenas F.J."/>
            <person name="Serrano A."/>
            <person name="Henrissat B."/>
            <person name="Drula E."/>
            <person name="Hughes K.W."/>
            <person name="Mata J.L."/>
            <person name="Ishikawa N.K."/>
            <person name="Vargas-Isla R."/>
            <person name="Ushijima S."/>
            <person name="Smith C.A."/>
            <person name="Ahrendt S."/>
            <person name="Andreopoulos W."/>
            <person name="He G."/>
            <person name="Labutti K."/>
            <person name="Lipzen A."/>
            <person name="Ng V."/>
            <person name="Sandor L."/>
            <person name="Barry K."/>
            <person name="Martinez A.T."/>
            <person name="Xiao Y."/>
            <person name="Gibbons J.G."/>
            <person name="Terashima K."/>
            <person name="Hibbett D.S."/>
            <person name="Grigoriev I.V."/>
        </authorList>
    </citation>
    <scope>NUCLEOTIDE SEQUENCE</scope>
    <source>
        <strain evidence="1">TFB9207</strain>
    </source>
</reference>
<sequence length="336" mass="38262">MLDDEDFSAELKLFLLEKSRKDYIFAKDIVEFVASPEIQAKISKDGKKISITLRTAQRWLKKLEWRYAKKPKGMYIDGHEREDVVAYRQGFVHRWKEYERRMVTYNNDGNATFLRGFPVPQGPRFRLVLVTHDESTFYAHDHRKSLWTHASEAPTPERKGEGSSLMVSAFLTPEWGLLKDDEDEARLFFEAGKTRDGYFSGADLLVEVEKAIDIFENKTHGMMTGLFLFDNAPSHQKRALDALSARKMPKKPCARWTHHANGPRMRDGQFSDGTAQPLYFADDHPTMPGWFKGTQQILSEQNLYPEGGLCGAYVLGCKQVPVPDAAKVKHDGGNAG</sequence>
<evidence type="ECO:0000313" key="2">
    <source>
        <dbReference type="Proteomes" id="UP001163846"/>
    </source>
</evidence>
<gene>
    <name evidence="1" type="ORF">F5878DRAFT_652312</name>
</gene>
<dbReference type="PANTHER" id="PTHR35871:SF1">
    <property type="entry name" value="CXC1-LIKE CYSTEINE CLUSTER ASSOCIATED WITH KDZ TRANSPOSASES DOMAIN-CONTAINING PROTEIN"/>
    <property type="match status" value="1"/>
</dbReference>
<comment type="caution">
    <text evidence="1">The sequence shown here is derived from an EMBL/GenBank/DDBJ whole genome shotgun (WGS) entry which is preliminary data.</text>
</comment>
<dbReference type="AlphaFoldDB" id="A0AA38P8A9"/>
<keyword evidence="2" id="KW-1185">Reference proteome</keyword>
<dbReference type="PANTHER" id="PTHR35871">
    <property type="entry name" value="EXPRESSED PROTEIN"/>
    <property type="match status" value="1"/>
</dbReference>